<evidence type="ECO:0000256" key="1">
    <source>
        <dbReference type="SAM" id="Phobius"/>
    </source>
</evidence>
<dbReference type="AlphaFoldDB" id="A0A0K0ETY2"/>
<reference evidence="2" key="1">
    <citation type="submission" date="2014-07" db="EMBL/GenBank/DDBJ databases">
        <authorList>
            <person name="Martin A.A"/>
            <person name="De Silva N."/>
        </authorList>
    </citation>
    <scope>NUCLEOTIDE SEQUENCE</scope>
</reference>
<accession>A0A0K0ETY2</accession>
<proteinExistence type="predicted"/>
<evidence type="ECO:0000313" key="3">
    <source>
        <dbReference type="WBParaSite" id="SVE_0000662550.1"/>
    </source>
</evidence>
<dbReference type="WBParaSite" id="SVE_0000662550.1">
    <property type="protein sequence ID" value="SVE_0000662550.1"/>
    <property type="gene ID" value="SVE_0000662550"/>
</dbReference>
<feature type="transmembrane region" description="Helical" evidence="1">
    <location>
        <begin position="12"/>
        <end position="32"/>
    </location>
</feature>
<protein>
    <submittedName>
        <fullName evidence="3">Ovule protein</fullName>
    </submittedName>
</protein>
<evidence type="ECO:0000313" key="2">
    <source>
        <dbReference type="Proteomes" id="UP000035680"/>
    </source>
</evidence>
<name>A0A0K0ETY2_STRVS</name>
<keyword evidence="1" id="KW-0472">Membrane</keyword>
<feature type="transmembrane region" description="Helical" evidence="1">
    <location>
        <begin position="38"/>
        <end position="58"/>
    </location>
</feature>
<organism evidence="2 3">
    <name type="scientific">Strongyloides venezuelensis</name>
    <name type="common">Threadworm</name>
    <dbReference type="NCBI Taxonomy" id="75913"/>
    <lineage>
        <taxon>Eukaryota</taxon>
        <taxon>Metazoa</taxon>
        <taxon>Ecdysozoa</taxon>
        <taxon>Nematoda</taxon>
        <taxon>Chromadorea</taxon>
        <taxon>Rhabditida</taxon>
        <taxon>Tylenchina</taxon>
        <taxon>Panagrolaimomorpha</taxon>
        <taxon>Strongyloidoidea</taxon>
        <taxon>Strongyloididae</taxon>
        <taxon>Strongyloides</taxon>
    </lineage>
</organism>
<reference evidence="3" key="2">
    <citation type="submission" date="2015-08" db="UniProtKB">
        <authorList>
            <consortium name="WormBaseParasite"/>
        </authorList>
    </citation>
    <scope>IDENTIFICATION</scope>
</reference>
<sequence length="59" mass="7040">LMSTTYCSLKSYYFIHLFLVLTNHFYSSRFILVRNNLLFNFAFLSLTYVIINCCLVNMI</sequence>
<dbReference type="Proteomes" id="UP000035680">
    <property type="component" value="Unassembled WGS sequence"/>
</dbReference>
<keyword evidence="2" id="KW-1185">Reference proteome</keyword>
<keyword evidence="1" id="KW-0812">Transmembrane</keyword>
<keyword evidence="1" id="KW-1133">Transmembrane helix</keyword>